<evidence type="ECO:0000313" key="3">
    <source>
        <dbReference type="Proteomes" id="UP000669133"/>
    </source>
</evidence>
<feature type="region of interest" description="Disordered" evidence="1">
    <location>
        <begin position="93"/>
        <end position="120"/>
    </location>
</feature>
<gene>
    <name evidence="2" type="ORF">I9W82_002162</name>
</gene>
<protein>
    <submittedName>
        <fullName evidence="2">Uncharacterized protein</fullName>
    </submittedName>
</protein>
<evidence type="ECO:0000313" key="2">
    <source>
        <dbReference type="EMBL" id="KAG5420282.1"/>
    </source>
</evidence>
<comment type="caution">
    <text evidence="2">The sequence shown here is derived from an EMBL/GenBank/DDBJ whole genome shotgun (WGS) entry which is preliminary data.</text>
</comment>
<keyword evidence="3" id="KW-1185">Reference proteome</keyword>
<name>A0A8H7ZE46_9ASCO</name>
<sequence>MVGAPTNESKSFYHTANHWLPLRQMNRSSILGVKLNMDSSCNIVDIINSEKFGYSLLHVQVAPKIQLRQLMKTAPCLAFLLLLTGMIAGSGYSGSTSQDSDGGSAKEEKMASTSGPGHDVGLAESIATTVKDPSELNRVLAKPYILKHIASKNIGMEIPFSEQTIQSSENYDVDQDVGSSGNVKLDIPTKHVQKSGPLLSERLVGINTTAHTISILDTSEYEVIYDEQTCLSEIGQNFGIDECLESLGENIAL</sequence>
<dbReference type="Proteomes" id="UP000669133">
    <property type="component" value="Unassembled WGS sequence"/>
</dbReference>
<dbReference type="AlphaFoldDB" id="A0A8H7ZE46"/>
<accession>A0A8H7ZE46</accession>
<dbReference type="RefSeq" id="XP_067549398.1">
    <property type="nucleotide sequence ID" value="XM_067690988.1"/>
</dbReference>
<dbReference type="EMBL" id="JAEOAQ010000002">
    <property type="protein sequence ID" value="KAG5420282.1"/>
    <property type="molecule type" value="Genomic_DNA"/>
</dbReference>
<reference evidence="2 3" key="1">
    <citation type="submission" date="2020-12" db="EMBL/GenBank/DDBJ databases">
        <title>Effect of drift, selection, and recombination on the evolution of hybrid genomes in Candida yeast pathogens.</title>
        <authorList>
            <person name="Mixao V."/>
            <person name="Ksiezopolska E."/>
            <person name="Saus E."/>
            <person name="Boekhout T."/>
            <person name="Gacser A."/>
            <person name="Gabaldon T."/>
        </authorList>
    </citation>
    <scope>NUCLEOTIDE SEQUENCE [LARGE SCALE GENOMIC DNA]</scope>
    <source>
        <strain evidence="2 3">BP57</strain>
    </source>
</reference>
<proteinExistence type="predicted"/>
<evidence type="ECO:0000256" key="1">
    <source>
        <dbReference type="SAM" id="MobiDB-lite"/>
    </source>
</evidence>
<dbReference type="GeneID" id="93650791"/>
<dbReference type="OrthoDB" id="4026333at2759"/>
<feature type="compositionally biased region" description="Low complexity" evidence="1">
    <location>
        <begin position="93"/>
        <end position="103"/>
    </location>
</feature>
<organism evidence="2 3">
    <name type="scientific">Candida metapsilosis</name>
    <dbReference type="NCBI Taxonomy" id="273372"/>
    <lineage>
        <taxon>Eukaryota</taxon>
        <taxon>Fungi</taxon>
        <taxon>Dikarya</taxon>
        <taxon>Ascomycota</taxon>
        <taxon>Saccharomycotina</taxon>
        <taxon>Pichiomycetes</taxon>
        <taxon>Debaryomycetaceae</taxon>
        <taxon>Candida/Lodderomyces clade</taxon>
        <taxon>Candida</taxon>
    </lineage>
</organism>